<sequence length="156" mass="17512">MQPTPDGWPRIAPALYYEDPRAAIQWLCDAFGFEVRLLVESPEGGIMHSELVYGDGVIMVGDAGKGPRTLSPGVAGGNTQSIMIHVDDVDAHCQRARQFGAVIETEPMETDYGPEYWTDRAYGARDPEGHPFWIVQRLRTGHPRWSEVRNKVDQHH</sequence>
<dbReference type="Gene3D" id="3.30.720.110">
    <property type="match status" value="1"/>
</dbReference>
<reference evidence="2 3" key="1">
    <citation type="submission" date="2019-08" db="EMBL/GenBank/DDBJ databases">
        <title>Parahaliea maris sp. nov., isolated from the surface seawater.</title>
        <authorList>
            <person name="Liu Y."/>
        </authorList>
    </citation>
    <scope>NUCLEOTIDE SEQUENCE [LARGE SCALE GENOMIC DNA]</scope>
    <source>
        <strain evidence="2 3">S2-26</strain>
    </source>
</reference>
<evidence type="ECO:0000313" key="2">
    <source>
        <dbReference type="EMBL" id="TXS91827.1"/>
    </source>
</evidence>
<dbReference type="Pfam" id="PF00903">
    <property type="entry name" value="Glyoxalase"/>
    <property type="match status" value="1"/>
</dbReference>
<name>A0A5C8ZWI6_9GAMM</name>
<keyword evidence="2" id="KW-0808">Transferase</keyword>
<organism evidence="2 3">
    <name type="scientific">Parahaliea aestuarii</name>
    <dbReference type="NCBI Taxonomy" id="1852021"/>
    <lineage>
        <taxon>Bacteria</taxon>
        <taxon>Pseudomonadati</taxon>
        <taxon>Pseudomonadota</taxon>
        <taxon>Gammaproteobacteria</taxon>
        <taxon>Cellvibrionales</taxon>
        <taxon>Halieaceae</taxon>
        <taxon>Parahaliea</taxon>
    </lineage>
</organism>
<feature type="domain" description="VOC" evidence="1">
    <location>
        <begin position="7"/>
        <end position="137"/>
    </location>
</feature>
<dbReference type="EMBL" id="VRYZ01000004">
    <property type="protein sequence ID" value="TXS91827.1"/>
    <property type="molecule type" value="Genomic_DNA"/>
</dbReference>
<protein>
    <submittedName>
        <fullName evidence="2">Aminotransferase</fullName>
    </submittedName>
</protein>
<dbReference type="PROSITE" id="PS51819">
    <property type="entry name" value="VOC"/>
    <property type="match status" value="1"/>
</dbReference>
<dbReference type="AlphaFoldDB" id="A0A5C8ZWI6"/>
<dbReference type="GO" id="GO:0008483">
    <property type="term" value="F:transaminase activity"/>
    <property type="evidence" value="ECO:0007669"/>
    <property type="project" value="UniProtKB-KW"/>
</dbReference>
<keyword evidence="3" id="KW-1185">Reference proteome</keyword>
<dbReference type="InterPro" id="IPR029068">
    <property type="entry name" value="Glyas_Bleomycin-R_OHBP_Dase"/>
</dbReference>
<dbReference type="OrthoDB" id="9806868at2"/>
<evidence type="ECO:0000313" key="3">
    <source>
        <dbReference type="Proteomes" id="UP000321933"/>
    </source>
</evidence>
<dbReference type="Gene3D" id="3.30.720.120">
    <property type="match status" value="1"/>
</dbReference>
<dbReference type="Proteomes" id="UP000321933">
    <property type="component" value="Unassembled WGS sequence"/>
</dbReference>
<gene>
    <name evidence="2" type="ORF">FVW59_10770</name>
</gene>
<dbReference type="SUPFAM" id="SSF54593">
    <property type="entry name" value="Glyoxalase/Bleomycin resistance protein/Dihydroxybiphenyl dioxygenase"/>
    <property type="match status" value="1"/>
</dbReference>
<proteinExistence type="predicted"/>
<comment type="caution">
    <text evidence="2">The sequence shown here is derived from an EMBL/GenBank/DDBJ whole genome shotgun (WGS) entry which is preliminary data.</text>
</comment>
<dbReference type="PANTHER" id="PTHR34109">
    <property type="entry name" value="BNAUNNG04460D PROTEIN-RELATED"/>
    <property type="match status" value="1"/>
</dbReference>
<dbReference type="PANTHER" id="PTHR34109:SF1">
    <property type="entry name" value="VOC DOMAIN-CONTAINING PROTEIN"/>
    <property type="match status" value="1"/>
</dbReference>
<keyword evidence="2" id="KW-0032">Aminotransferase</keyword>
<accession>A0A5C8ZWI6</accession>
<dbReference type="InterPro" id="IPR037523">
    <property type="entry name" value="VOC_core"/>
</dbReference>
<dbReference type="InterPro" id="IPR004360">
    <property type="entry name" value="Glyas_Fos-R_dOase_dom"/>
</dbReference>
<evidence type="ECO:0000259" key="1">
    <source>
        <dbReference type="PROSITE" id="PS51819"/>
    </source>
</evidence>